<dbReference type="EMBL" id="JAWDGP010000750">
    <property type="protein sequence ID" value="KAK3797504.1"/>
    <property type="molecule type" value="Genomic_DNA"/>
</dbReference>
<evidence type="ECO:0000256" key="1">
    <source>
        <dbReference type="SAM" id="MobiDB-lite"/>
    </source>
</evidence>
<sequence length="539" mass="60390">MASRLDLTGLPKTFDVHGDPSTIGERWKKYIRGFQLYIDGRAITKSFQKYSLLLSCAGEDVQDIFETLGVAVNQETEDPFAVALGALNSYFLPKSNVTYERHLFRQITQASNETVDQCCTQLRSKSKTCNFQDVDGSIKDQLVEGVRSTTLRRKFLEKGDSANLADLLHLARVHGQAQQQALNMGRPSTESVHKLDAHSRPPACAGPTSTTRPKVHQPAATGSTSSCYSEPESDDEFVFGVTDNHKAEKVSDMIDGENVPMIIDSGASVNVIGRDVWEGMKQNGVKCTKMKADKKIYAYGSNTPLDLIGKFVADVNNQSQYEFYVTSTFGPALMSKSLALDLGVLHFAINHISLKHQIEHEYPKCFEGLGKLNNVSLKLKIDPEIELKTQKMYRIPFSLREKVESKLEELERLDVIEKVESPSQWASPVIVVPKLGGKDVRLVVDMRAANQAVMRERHPIPTVDEVFHDMNGAKSEQFQEKKMLQMHFQPKPSMDEEKQNTNKTEEYIKLIVHEATPNALSAQEVEEASKDDPELQQVR</sequence>
<dbReference type="InterPro" id="IPR001969">
    <property type="entry name" value="Aspartic_peptidase_AS"/>
</dbReference>
<dbReference type="GO" id="GO:0004190">
    <property type="term" value="F:aspartic-type endopeptidase activity"/>
    <property type="evidence" value="ECO:0007669"/>
    <property type="project" value="InterPro"/>
</dbReference>
<protein>
    <submittedName>
        <fullName evidence="2">Uncharacterized protein</fullName>
    </submittedName>
</protein>
<gene>
    <name evidence="2" type="ORF">RRG08_054536</name>
</gene>
<dbReference type="PROSITE" id="PS00141">
    <property type="entry name" value="ASP_PROTEASE"/>
    <property type="match status" value="1"/>
</dbReference>
<dbReference type="PANTHER" id="PTHR37984:SF11">
    <property type="entry name" value="INTEGRASE CATALYTIC DOMAIN-CONTAINING PROTEIN"/>
    <property type="match status" value="1"/>
</dbReference>
<dbReference type="AlphaFoldDB" id="A0AAE1E7R5"/>
<proteinExistence type="predicted"/>
<dbReference type="PANTHER" id="PTHR37984">
    <property type="entry name" value="PROTEIN CBG26694"/>
    <property type="match status" value="1"/>
</dbReference>
<comment type="caution">
    <text evidence="2">The sequence shown here is derived from an EMBL/GenBank/DDBJ whole genome shotgun (WGS) entry which is preliminary data.</text>
</comment>
<feature type="region of interest" description="Disordered" evidence="1">
    <location>
        <begin position="178"/>
        <end position="231"/>
    </location>
</feature>
<reference evidence="2" key="1">
    <citation type="journal article" date="2023" name="G3 (Bethesda)">
        <title>A reference genome for the long-term kleptoplast-retaining sea slug Elysia crispata morphotype clarki.</title>
        <authorList>
            <person name="Eastman K.E."/>
            <person name="Pendleton A.L."/>
            <person name="Shaikh M.A."/>
            <person name="Suttiyut T."/>
            <person name="Ogas R."/>
            <person name="Tomko P."/>
            <person name="Gavelis G."/>
            <person name="Widhalm J.R."/>
            <person name="Wisecaver J.H."/>
        </authorList>
    </citation>
    <scope>NUCLEOTIDE SEQUENCE</scope>
    <source>
        <strain evidence="2">ECLA1</strain>
    </source>
</reference>
<dbReference type="SUPFAM" id="SSF56672">
    <property type="entry name" value="DNA/RNA polymerases"/>
    <property type="match status" value="1"/>
</dbReference>
<feature type="region of interest" description="Disordered" evidence="1">
    <location>
        <begin position="518"/>
        <end position="539"/>
    </location>
</feature>
<dbReference type="GO" id="GO:0006508">
    <property type="term" value="P:proteolysis"/>
    <property type="evidence" value="ECO:0007669"/>
    <property type="project" value="InterPro"/>
</dbReference>
<organism evidence="2 3">
    <name type="scientific">Elysia crispata</name>
    <name type="common">lettuce slug</name>
    <dbReference type="NCBI Taxonomy" id="231223"/>
    <lineage>
        <taxon>Eukaryota</taxon>
        <taxon>Metazoa</taxon>
        <taxon>Spiralia</taxon>
        <taxon>Lophotrochozoa</taxon>
        <taxon>Mollusca</taxon>
        <taxon>Gastropoda</taxon>
        <taxon>Heterobranchia</taxon>
        <taxon>Euthyneura</taxon>
        <taxon>Panpulmonata</taxon>
        <taxon>Sacoglossa</taxon>
        <taxon>Placobranchoidea</taxon>
        <taxon>Plakobranchidae</taxon>
        <taxon>Elysia</taxon>
    </lineage>
</organism>
<name>A0AAE1E7R5_9GAST</name>
<feature type="compositionally biased region" description="Polar residues" evidence="1">
    <location>
        <begin position="178"/>
        <end position="190"/>
    </location>
</feature>
<dbReference type="Proteomes" id="UP001283361">
    <property type="component" value="Unassembled WGS sequence"/>
</dbReference>
<evidence type="ECO:0000313" key="2">
    <source>
        <dbReference type="EMBL" id="KAK3797504.1"/>
    </source>
</evidence>
<evidence type="ECO:0000313" key="3">
    <source>
        <dbReference type="Proteomes" id="UP001283361"/>
    </source>
</evidence>
<keyword evidence="3" id="KW-1185">Reference proteome</keyword>
<dbReference type="Gene3D" id="3.10.10.10">
    <property type="entry name" value="HIV Type 1 Reverse Transcriptase, subunit A, domain 1"/>
    <property type="match status" value="1"/>
</dbReference>
<dbReference type="InterPro" id="IPR050951">
    <property type="entry name" value="Retrovirus_Pol_polyprotein"/>
</dbReference>
<dbReference type="InterPro" id="IPR043502">
    <property type="entry name" value="DNA/RNA_pol_sf"/>
</dbReference>
<accession>A0AAE1E7R5</accession>